<dbReference type="EMBL" id="BSYK01000003">
    <property type="protein sequence ID" value="GMG76904.1"/>
    <property type="molecule type" value="Genomic_DNA"/>
</dbReference>
<comment type="caution">
    <text evidence="1">The sequence shown here is derived from an EMBL/GenBank/DDBJ whole genome shotgun (WGS) entry which is preliminary data.</text>
</comment>
<organism evidence="1 2">
    <name type="scientific">Priestia megaterium</name>
    <name type="common">Bacillus megaterium</name>
    <dbReference type="NCBI Taxonomy" id="1404"/>
    <lineage>
        <taxon>Bacteria</taxon>
        <taxon>Bacillati</taxon>
        <taxon>Bacillota</taxon>
        <taxon>Bacilli</taxon>
        <taxon>Bacillales</taxon>
        <taxon>Bacillaceae</taxon>
        <taxon>Priestia</taxon>
    </lineage>
</organism>
<dbReference type="AlphaFoldDB" id="A0AAX6BT59"/>
<evidence type="ECO:0008006" key="3">
    <source>
        <dbReference type="Google" id="ProtNLM"/>
    </source>
</evidence>
<name>A0AAX6BT59_PRIMG</name>
<gene>
    <name evidence="1" type="ORF">ShirakiTB12_53730</name>
</gene>
<protein>
    <recommendedName>
        <fullName evidence="3">Spore coat protein</fullName>
    </recommendedName>
</protein>
<proteinExistence type="predicted"/>
<dbReference type="Proteomes" id="UP001165240">
    <property type="component" value="Unassembled WGS sequence"/>
</dbReference>
<evidence type="ECO:0000313" key="2">
    <source>
        <dbReference type="Proteomes" id="UP001165240"/>
    </source>
</evidence>
<dbReference type="RefSeq" id="WP_098627445.1">
    <property type="nucleotide sequence ID" value="NZ_BSYK01000003.1"/>
</dbReference>
<evidence type="ECO:0000313" key="1">
    <source>
        <dbReference type="EMBL" id="GMG76904.1"/>
    </source>
</evidence>
<reference evidence="1" key="1">
    <citation type="journal article" date="2024" name="Appl Microbiol">
        <title>Effect of kuratsuki Bacillus and Priestia on Taste of Sake.</title>
        <authorList>
            <person name="Kobayashi K."/>
            <person name="Nishida H."/>
        </authorList>
    </citation>
    <scope>NUCLEOTIDE SEQUENCE</scope>
    <source>
        <strain evidence="1">B-12</strain>
    </source>
</reference>
<sequence length="71" mass="8187">MSDSPKKPEIVPNKLMDLLVNDVFSKHGIDKEKIKGNLSEEKKQMLKEMVEDLSKRVDEFVQQTNASNKKK</sequence>
<accession>A0AAX6BT59</accession>